<keyword evidence="7 31" id="KW-0812">Transmembrane</keyword>
<feature type="transmembrane region" description="Helical" evidence="31">
    <location>
        <begin position="73"/>
        <end position="93"/>
    </location>
</feature>
<dbReference type="PANTHER" id="PTHR10361:SF19">
    <property type="entry name" value="ILEAL SODIUM_BILE ACID COTRANSPORTER"/>
    <property type="match status" value="1"/>
</dbReference>
<evidence type="ECO:0000256" key="1">
    <source>
        <dbReference type="ARBA" id="ARBA00004141"/>
    </source>
</evidence>
<evidence type="ECO:0000256" key="30">
    <source>
        <dbReference type="ARBA" id="ARBA00049276"/>
    </source>
</evidence>
<comment type="catalytic activity">
    <reaction evidence="29">
        <text>taurochenodeoxycholate(out) + 2 Na(+)(out) = taurochenodeoxycholate(in) + 2 Na(+)(in)</text>
        <dbReference type="Rhea" id="RHEA:71923"/>
        <dbReference type="ChEBI" id="CHEBI:9407"/>
        <dbReference type="ChEBI" id="CHEBI:29101"/>
    </reaction>
</comment>
<comment type="catalytic activity">
    <reaction evidence="25">
        <text>tauroursodeoxycholate(out) + 2 Na(+)(out) = tauroursodeoxycholate(in) + 2 Na(+)(in)</text>
        <dbReference type="Rhea" id="RHEA:71927"/>
        <dbReference type="ChEBI" id="CHEBI:29101"/>
        <dbReference type="ChEBI" id="CHEBI:132028"/>
    </reaction>
</comment>
<comment type="catalytic activity">
    <reaction evidence="21">
        <text>glycocholate(out) + 2 Na(+)(out) = glycocholate(in) + 2 Na(+)(in)</text>
        <dbReference type="Rhea" id="RHEA:71935"/>
        <dbReference type="ChEBI" id="CHEBI:29101"/>
        <dbReference type="ChEBI" id="CHEBI:29746"/>
    </reaction>
</comment>
<dbReference type="eggNOG" id="KOG2718">
    <property type="taxonomic scope" value="Eukaryota"/>
</dbReference>
<evidence type="ECO:0000256" key="15">
    <source>
        <dbReference type="ARBA" id="ARBA00023201"/>
    </source>
</evidence>
<keyword evidence="12" id="KW-0406">Ion transport</keyword>
<evidence type="ECO:0000256" key="7">
    <source>
        <dbReference type="ARBA" id="ARBA00022692"/>
    </source>
</evidence>
<evidence type="ECO:0000256" key="26">
    <source>
        <dbReference type="ARBA" id="ARBA00047743"/>
    </source>
</evidence>
<dbReference type="Pfam" id="PF01758">
    <property type="entry name" value="SBF"/>
    <property type="match status" value="1"/>
</dbReference>
<keyword evidence="14" id="KW-0325">Glycoprotein</keyword>
<proteinExistence type="inferred from homology"/>
<keyword evidence="9 31" id="KW-1133">Transmembrane helix</keyword>
<sequence>MHHANASVLVRMQPIQANVSDVLLSESNENLNTSFQLTELNGTGLNIVTNVTDDGIPIMDFSHDPAKLAMDAAIKWFSICIMVEVMLGLGCAVDLEVLKVHIKRPIGVGVAGVCQFIIMPLIVFGLARALRLHKVAAVVMLVTASVPGGTLSNILAYLIDGDLALSMLMTSCSSILAFAFIP</sequence>
<evidence type="ECO:0000256" key="4">
    <source>
        <dbReference type="ARBA" id="ARBA00013351"/>
    </source>
</evidence>
<evidence type="ECO:0000313" key="33">
    <source>
        <dbReference type="Proteomes" id="UP000007875"/>
    </source>
</evidence>
<keyword evidence="15" id="KW-0739">Sodium transport</keyword>
<evidence type="ECO:0000256" key="16">
    <source>
        <dbReference type="ARBA" id="ARBA00030792"/>
    </source>
</evidence>
<comment type="catalytic activity">
    <reaction evidence="30">
        <text>tauronorcholate(out) + 2 Na(+)(out) = tauronorcholate(in) + 2 Na(+)(in)</text>
        <dbReference type="Rhea" id="RHEA:71915"/>
        <dbReference type="ChEBI" id="CHEBI:29101"/>
        <dbReference type="ChEBI" id="CHEBI:191405"/>
    </reaction>
</comment>
<dbReference type="GO" id="GO:0015293">
    <property type="term" value="F:symporter activity"/>
    <property type="evidence" value="ECO:0007669"/>
    <property type="project" value="UniProtKB-KW"/>
</dbReference>
<comment type="catalytic activity">
    <reaction evidence="26">
        <text>taurodeoxycholate(out) + 2 Na(+)(out) = taurodeoxycholate(in) + 2 Na(+)(in)</text>
        <dbReference type="Rhea" id="RHEA:72087"/>
        <dbReference type="ChEBI" id="CHEBI:29101"/>
        <dbReference type="ChEBI" id="CHEBI:36261"/>
    </reaction>
</comment>
<evidence type="ECO:0000313" key="32">
    <source>
        <dbReference type="Ensembl" id="ENSCSAVP00000008693.1"/>
    </source>
</evidence>
<evidence type="ECO:0000256" key="17">
    <source>
        <dbReference type="ARBA" id="ARBA00031381"/>
    </source>
</evidence>
<keyword evidence="6" id="KW-0597">Phosphoprotein</keyword>
<keyword evidence="33" id="KW-1185">Reference proteome</keyword>
<comment type="catalytic activity">
    <reaction evidence="24">
        <text>tauroallocholate(out) + 2 Na(+)(out) = tauroallocholate(in) + 2 Na(+)(in)</text>
        <dbReference type="Rhea" id="RHEA:51840"/>
        <dbReference type="ChEBI" id="CHEBI:29101"/>
        <dbReference type="ChEBI" id="CHEBI:191406"/>
    </reaction>
</comment>
<keyword evidence="8" id="KW-0769">Symport</keyword>
<evidence type="ECO:0000256" key="3">
    <source>
        <dbReference type="ARBA" id="ARBA00011407"/>
    </source>
</evidence>
<evidence type="ECO:0000256" key="24">
    <source>
        <dbReference type="ARBA" id="ARBA00047311"/>
    </source>
</evidence>
<reference evidence="32" key="2">
    <citation type="submission" date="2025-08" db="UniProtKB">
        <authorList>
            <consortium name="Ensembl"/>
        </authorList>
    </citation>
    <scope>IDENTIFICATION</scope>
</reference>
<evidence type="ECO:0000256" key="6">
    <source>
        <dbReference type="ARBA" id="ARBA00022553"/>
    </source>
</evidence>
<keyword evidence="10" id="KW-0915">Sodium</keyword>
<reference evidence="32" key="3">
    <citation type="submission" date="2025-09" db="UniProtKB">
        <authorList>
            <consortium name="Ensembl"/>
        </authorList>
    </citation>
    <scope>IDENTIFICATION</scope>
</reference>
<evidence type="ECO:0000256" key="10">
    <source>
        <dbReference type="ARBA" id="ARBA00023053"/>
    </source>
</evidence>
<dbReference type="InParanoid" id="H2YTN3"/>
<comment type="function">
    <text evidence="23">Plays a critical role in the sodium-dependent reabsorption of bile acids from the lumen of the small intestine. Transports various bile acids, unconjugated or conjugated, such as cholate and taurocholate. Also responsible for bile acid transport in the renal proximal tubules, a salvage mechanism that helps conserve bile acids. Works collaboratively with the Na(+)-taurocholate cotransporting polypeptide (NTCP), the organic solute transporter (OST), and the bile salt export pump (BSEP), to ensure efficacious biological recycling of bile acids during enterohepatic circulation.</text>
</comment>
<comment type="catalytic activity">
    <reaction evidence="22">
        <text>cholate(out) + 2 Na(+)(out) = cholate(in) + 2 Na(+)(in)</text>
        <dbReference type="Rhea" id="RHEA:71911"/>
        <dbReference type="ChEBI" id="CHEBI:29101"/>
        <dbReference type="ChEBI" id="CHEBI:29747"/>
    </reaction>
</comment>
<evidence type="ECO:0000256" key="18">
    <source>
        <dbReference type="ARBA" id="ARBA00032438"/>
    </source>
</evidence>
<feature type="transmembrane region" description="Helical" evidence="31">
    <location>
        <begin position="163"/>
        <end position="181"/>
    </location>
</feature>
<comment type="catalytic activity">
    <reaction evidence="27">
        <text>tauro-beta-muricholate(out) + 2 Na(+)(out) = tauro-beta-muricholate(in) + 2 Na(+)(in)</text>
        <dbReference type="Rhea" id="RHEA:72179"/>
        <dbReference type="ChEBI" id="CHEBI:29101"/>
        <dbReference type="ChEBI" id="CHEBI:133064"/>
    </reaction>
</comment>
<evidence type="ECO:0000256" key="5">
    <source>
        <dbReference type="ARBA" id="ARBA00022448"/>
    </source>
</evidence>
<dbReference type="Proteomes" id="UP000007875">
    <property type="component" value="Unassembled WGS sequence"/>
</dbReference>
<keyword evidence="11" id="KW-0445">Lipid transport</keyword>
<dbReference type="Gene3D" id="1.20.1530.20">
    <property type="match status" value="1"/>
</dbReference>
<evidence type="ECO:0000256" key="28">
    <source>
        <dbReference type="ARBA" id="ARBA00048327"/>
    </source>
</evidence>
<protein>
    <recommendedName>
        <fullName evidence="4">Ileal sodium/bile acid cotransporter</fullName>
    </recommendedName>
    <alternativeName>
        <fullName evidence="18">Apical sodium-dependent bile acid transporter</fullName>
    </alternativeName>
    <alternativeName>
        <fullName evidence="20">Ileal Na(+)/bile acid cotransporter</fullName>
    </alternativeName>
    <alternativeName>
        <fullName evidence="16">Ileal sodium-dependent bile acid transporter</fullName>
    </alternativeName>
    <alternativeName>
        <fullName evidence="19">Na(+)-dependent ileal bile acid transporter</fullName>
    </alternativeName>
    <alternativeName>
        <fullName evidence="17">Solute carrier family 10 member 2</fullName>
    </alternativeName>
</protein>
<dbReference type="GO" id="GO:0006814">
    <property type="term" value="P:sodium ion transport"/>
    <property type="evidence" value="ECO:0007669"/>
    <property type="project" value="UniProtKB-KW"/>
</dbReference>
<dbReference type="STRING" id="51511.ENSCSAVP00000008693"/>
<feature type="transmembrane region" description="Helical" evidence="31">
    <location>
        <begin position="135"/>
        <end position="156"/>
    </location>
</feature>
<reference evidence="33" key="1">
    <citation type="submission" date="2003-08" db="EMBL/GenBank/DDBJ databases">
        <authorList>
            <person name="Birren B."/>
            <person name="Nusbaum C."/>
            <person name="Abebe A."/>
            <person name="Abouelleil A."/>
            <person name="Adekoya E."/>
            <person name="Ait-zahra M."/>
            <person name="Allen N."/>
            <person name="Allen T."/>
            <person name="An P."/>
            <person name="Anderson M."/>
            <person name="Anderson S."/>
            <person name="Arachchi H."/>
            <person name="Armbruster J."/>
            <person name="Bachantsang P."/>
            <person name="Baldwin J."/>
            <person name="Barry A."/>
            <person name="Bayul T."/>
            <person name="Blitshsteyn B."/>
            <person name="Bloom T."/>
            <person name="Blye J."/>
            <person name="Boguslavskiy L."/>
            <person name="Borowsky M."/>
            <person name="Boukhgalter B."/>
            <person name="Brunache A."/>
            <person name="Butler J."/>
            <person name="Calixte N."/>
            <person name="Calvo S."/>
            <person name="Camarata J."/>
            <person name="Campo K."/>
            <person name="Chang J."/>
            <person name="Cheshatsang Y."/>
            <person name="Citroen M."/>
            <person name="Collymore A."/>
            <person name="Considine T."/>
            <person name="Cook A."/>
            <person name="Cooke P."/>
            <person name="Corum B."/>
            <person name="Cuomo C."/>
            <person name="David R."/>
            <person name="Dawoe T."/>
            <person name="Degray S."/>
            <person name="Dodge S."/>
            <person name="Dooley K."/>
            <person name="Dorje P."/>
            <person name="Dorjee K."/>
            <person name="Dorris L."/>
            <person name="Duffey N."/>
            <person name="Dupes A."/>
            <person name="Elkins T."/>
            <person name="Engels R."/>
            <person name="Erickson J."/>
            <person name="Farina A."/>
            <person name="Faro S."/>
            <person name="Ferreira P."/>
            <person name="Fischer H."/>
            <person name="Fitzgerald M."/>
            <person name="Foley K."/>
            <person name="Gage D."/>
            <person name="Galagan J."/>
            <person name="Gearin G."/>
            <person name="Gnerre S."/>
            <person name="Gnirke A."/>
            <person name="Goyette A."/>
            <person name="Graham J."/>
            <person name="Grandbois E."/>
            <person name="Gyaltsen K."/>
            <person name="Hafez N."/>
            <person name="Hagopian D."/>
            <person name="Hagos B."/>
            <person name="Hall J."/>
            <person name="Hatcher B."/>
            <person name="Heller A."/>
            <person name="Higgins H."/>
            <person name="Honan T."/>
            <person name="Horn A."/>
            <person name="Houde N."/>
            <person name="Hughes L."/>
            <person name="Hulme W."/>
            <person name="Husby E."/>
            <person name="Iliev I."/>
            <person name="Jaffe D."/>
            <person name="Jones C."/>
            <person name="Kamal M."/>
            <person name="Kamat A."/>
            <person name="Kamvysselis M."/>
            <person name="Karlsson E."/>
            <person name="Kells C."/>
            <person name="Kieu A."/>
            <person name="Kisner P."/>
            <person name="Kodira C."/>
            <person name="Kulbokas E."/>
            <person name="Labutti K."/>
            <person name="Lama D."/>
            <person name="Landers T."/>
            <person name="Leger J."/>
            <person name="Levine S."/>
            <person name="Lewis D."/>
            <person name="Lewis T."/>
            <person name="Lindblad-toh K."/>
            <person name="Liu X."/>
            <person name="Lokyitsang T."/>
            <person name="Lokyitsang Y."/>
            <person name="Lucien O."/>
            <person name="Lui A."/>
            <person name="Ma L.J."/>
            <person name="Mabbitt R."/>
            <person name="Macdonald J."/>
            <person name="Maclean C."/>
            <person name="Major J."/>
            <person name="Manning J."/>
            <person name="Marabella R."/>
            <person name="Maru K."/>
            <person name="Matthews C."/>
            <person name="Mauceli E."/>
            <person name="Mccarthy M."/>
            <person name="Mcdonough S."/>
            <person name="Mcghee T."/>
            <person name="Meldrim J."/>
            <person name="Meneus L."/>
            <person name="Mesirov J."/>
            <person name="Mihalev A."/>
            <person name="Mihova T."/>
            <person name="Mikkelsen T."/>
            <person name="Mlenga V."/>
            <person name="Moru K."/>
            <person name="Mozes J."/>
            <person name="Mulrain L."/>
            <person name="Munson G."/>
            <person name="Naylor J."/>
            <person name="Newes C."/>
            <person name="Nguyen C."/>
            <person name="Nguyen N."/>
            <person name="Nguyen T."/>
            <person name="Nicol R."/>
            <person name="Nielsen C."/>
            <person name="Nizzari M."/>
            <person name="Norbu C."/>
            <person name="Norbu N."/>
            <person name="O'donnell P."/>
            <person name="Okoawo O."/>
            <person name="O'leary S."/>
            <person name="Omotosho B."/>
            <person name="O'neill K."/>
            <person name="Osman S."/>
            <person name="Parker S."/>
            <person name="Perrin D."/>
            <person name="Phunkhang P."/>
            <person name="Piqani B."/>
            <person name="Purcell S."/>
            <person name="Rachupka T."/>
            <person name="Ramasamy U."/>
            <person name="Rameau R."/>
            <person name="Ray V."/>
            <person name="Raymond C."/>
            <person name="Retta R."/>
            <person name="Richardson S."/>
            <person name="Rise C."/>
            <person name="Rodriguez J."/>
            <person name="Rogers J."/>
            <person name="Rogov P."/>
            <person name="Rutman M."/>
            <person name="Schupbach R."/>
            <person name="Seaman C."/>
            <person name="Settipalli S."/>
            <person name="Sharpe T."/>
            <person name="Sheridan J."/>
            <person name="Sherpa N."/>
            <person name="Shi J."/>
            <person name="Smirnov S."/>
            <person name="Smith C."/>
            <person name="Sougnez C."/>
            <person name="Spencer B."/>
            <person name="Stalker J."/>
            <person name="Stange-thomann N."/>
            <person name="Stavropoulos S."/>
            <person name="Stetson K."/>
            <person name="Stone C."/>
            <person name="Stone S."/>
            <person name="Stubbs M."/>
            <person name="Talamas J."/>
            <person name="Tchuinga P."/>
            <person name="Tenzing P."/>
            <person name="Tesfaye S."/>
            <person name="Theodore J."/>
            <person name="Thoulutsang Y."/>
            <person name="Topham K."/>
            <person name="Towey S."/>
            <person name="Tsamla T."/>
            <person name="Tsomo N."/>
            <person name="Vallee D."/>
            <person name="Vassiliev H."/>
            <person name="Venkataraman V."/>
            <person name="Vinson J."/>
            <person name="Vo A."/>
            <person name="Wade C."/>
            <person name="Wang S."/>
            <person name="Wangchuk T."/>
            <person name="Wangdi T."/>
            <person name="Whittaker C."/>
            <person name="Wilkinson J."/>
            <person name="Wu Y."/>
            <person name="Wyman D."/>
            <person name="Yadav S."/>
            <person name="Yang S."/>
            <person name="Yang X."/>
            <person name="Yeager S."/>
            <person name="Yee E."/>
            <person name="Young G."/>
            <person name="Zainoun J."/>
            <person name="Zembeck L."/>
            <person name="Zimmer A."/>
            <person name="Zody M."/>
            <person name="Lander E."/>
        </authorList>
    </citation>
    <scope>NUCLEOTIDE SEQUENCE [LARGE SCALE GENOMIC DNA]</scope>
</reference>
<evidence type="ECO:0000256" key="31">
    <source>
        <dbReference type="SAM" id="Phobius"/>
    </source>
</evidence>
<dbReference type="AlphaFoldDB" id="H2YTN3"/>
<comment type="similarity">
    <text evidence="2">Belongs to the bile acid:sodium symporter (BASS) (TC 2.A.28) family.</text>
</comment>
<evidence type="ECO:0000256" key="9">
    <source>
        <dbReference type="ARBA" id="ARBA00022989"/>
    </source>
</evidence>
<dbReference type="InterPro" id="IPR002657">
    <property type="entry name" value="BilAc:Na_symport/Acr3"/>
</dbReference>
<comment type="catalytic activity">
    <reaction evidence="28">
        <text>taurocholate(out) + 2 Na(+)(out) = taurocholate(in) + 2 Na(+)(in)</text>
        <dbReference type="Rhea" id="RHEA:71875"/>
        <dbReference type="ChEBI" id="CHEBI:29101"/>
        <dbReference type="ChEBI" id="CHEBI:36257"/>
    </reaction>
</comment>
<accession>H2YTN3</accession>
<evidence type="ECO:0000256" key="27">
    <source>
        <dbReference type="ARBA" id="ARBA00048013"/>
    </source>
</evidence>
<comment type="subcellular location">
    <subcellularLocation>
        <location evidence="1">Membrane</location>
        <topology evidence="1">Multi-pass membrane protein</topology>
    </subcellularLocation>
</comment>
<dbReference type="Ensembl" id="ENSCSAVT00000008803.1">
    <property type="protein sequence ID" value="ENSCSAVP00000008693.1"/>
    <property type="gene ID" value="ENSCSAVG00000005163.1"/>
</dbReference>
<evidence type="ECO:0000256" key="2">
    <source>
        <dbReference type="ARBA" id="ARBA00006528"/>
    </source>
</evidence>
<dbReference type="GO" id="GO:0016020">
    <property type="term" value="C:membrane"/>
    <property type="evidence" value="ECO:0007669"/>
    <property type="project" value="UniProtKB-SubCell"/>
</dbReference>
<dbReference type="InterPro" id="IPR038770">
    <property type="entry name" value="Na+/solute_symporter_sf"/>
</dbReference>
<evidence type="ECO:0000256" key="11">
    <source>
        <dbReference type="ARBA" id="ARBA00023055"/>
    </source>
</evidence>
<evidence type="ECO:0000256" key="8">
    <source>
        <dbReference type="ARBA" id="ARBA00022847"/>
    </source>
</evidence>
<evidence type="ECO:0000256" key="23">
    <source>
        <dbReference type="ARBA" id="ARBA00046038"/>
    </source>
</evidence>
<feature type="transmembrane region" description="Helical" evidence="31">
    <location>
        <begin position="105"/>
        <end position="129"/>
    </location>
</feature>
<evidence type="ECO:0000256" key="14">
    <source>
        <dbReference type="ARBA" id="ARBA00023180"/>
    </source>
</evidence>
<name>H2YTN3_CIOSA</name>
<dbReference type="GeneTree" id="ENSGT00950000182808"/>
<dbReference type="HOGENOM" id="CLU_1485235_0_0_1"/>
<evidence type="ECO:0000256" key="20">
    <source>
        <dbReference type="ARBA" id="ARBA00033223"/>
    </source>
</evidence>
<evidence type="ECO:0000256" key="22">
    <source>
        <dbReference type="ARBA" id="ARBA00034231"/>
    </source>
</evidence>
<evidence type="ECO:0000256" key="29">
    <source>
        <dbReference type="ARBA" id="ARBA00048338"/>
    </source>
</evidence>
<evidence type="ECO:0000256" key="21">
    <source>
        <dbReference type="ARBA" id="ARBA00034215"/>
    </source>
</evidence>
<dbReference type="GO" id="GO:0006869">
    <property type="term" value="P:lipid transport"/>
    <property type="evidence" value="ECO:0007669"/>
    <property type="project" value="UniProtKB-KW"/>
</dbReference>
<dbReference type="PANTHER" id="PTHR10361">
    <property type="entry name" value="SODIUM-BILE ACID COTRANSPORTER"/>
    <property type="match status" value="1"/>
</dbReference>
<keyword evidence="5" id="KW-0813">Transport</keyword>
<evidence type="ECO:0000256" key="13">
    <source>
        <dbReference type="ARBA" id="ARBA00023136"/>
    </source>
</evidence>
<dbReference type="InterPro" id="IPR004710">
    <property type="entry name" value="Bilac:Na_transpt"/>
</dbReference>
<evidence type="ECO:0000256" key="19">
    <source>
        <dbReference type="ARBA" id="ARBA00033014"/>
    </source>
</evidence>
<comment type="subunit">
    <text evidence="3">Monomer and homodimer.</text>
</comment>
<organism evidence="32 33">
    <name type="scientific">Ciona savignyi</name>
    <name type="common">Pacific transparent sea squirt</name>
    <dbReference type="NCBI Taxonomy" id="51511"/>
    <lineage>
        <taxon>Eukaryota</taxon>
        <taxon>Metazoa</taxon>
        <taxon>Chordata</taxon>
        <taxon>Tunicata</taxon>
        <taxon>Ascidiacea</taxon>
        <taxon>Phlebobranchia</taxon>
        <taxon>Cionidae</taxon>
        <taxon>Ciona</taxon>
    </lineage>
</organism>
<evidence type="ECO:0000256" key="12">
    <source>
        <dbReference type="ARBA" id="ARBA00023065"/>
    </source>
</evidence>
<evidence type="ECO:0000256" key="25">
    <source>
        <dbReference type="ARBA" id="ARBA00047596"/>
    </source>
</evidence>
<keyword evidence="13 31" id="KW-0472">Membrane</keyword>